<keyword evidence="2" id="KW-1185">Reference proteome</keyword>
<dbReference type="AlphaFoldDB" id="A0A4Z1KLB5"/>
<gene>
    <name evidence="1" type="ORF">BPOR_0272g00050</name>
</gene>
<sequence length="232" mass="26960">MPAQISNTACQSLDQQRQLWLNSIKTVSFNKTDKTSCYSTEEKMHHHLLIYFREWFRYTMQTSKTTDYQQLIGLEFPTGKYSRKEHSPSEALPNCQRLLIVTALESKFSFPSKEEEKTLKQSGRTDKGFMILGDDLEREVVYRTYIPGGQDFPESRGQYRRSEVGRKMMCGLNFASEIPYYAVLLERIDVGDQGYGGSPDDLDDLILIRKQWGGGEREVSEMMKSMESRQKW</sequence>
<dbReference type="Proteomes" id="UP000297280">
    <property type="component" value="Unassembled WGS sequence"/>
</dbReference>
<evidence type="ECO:0000313" key="2">
    <source>
        <dbReference type="Proteomes" id="UP000297280"/>
    </source>
</evidence>
<organism evidence="1 2">
    <name type="scientific">Botrytis porri</name>
    <dbReference type="NCBI Taxonomy" id="87229"/>
    <lineage>
        <taxon>Eukaryota</taxon>
        <taxon>Fungi</taxon>
        <taxon>Dikarya</taxon>
        <taxon>Ascomycota</taxon>
        <taxon>Pezizomycotina</taxon>
        <taxon>Leotiomycetes</taxon>
        <taxon>Helotiales</taxon>
        <taxon>Sclerotiniaceae</taxon>
        <taxon>Botrytis</taxon>
    </lineage>
</organism>
<accession>A0A4Z1KLB5</accession>
<protein>
    <submittedName>
        <fullName evidence="1">Uncharacterized protein</fullName>
    </submittedName>
</protein>
<comment type="caution">
    <text evidence="1">The sequence shown here is derived from an EMBL/GenBank/DDBJ whole genome shotgun (WGS) entry which is preliminary data.</text>
</comment>
<evidence type="ECO:0000313" key="1">
    <source>
        <dbReference type="EMBL" id="TGO86847.1"/>
    </source>
</evidence>
<name>A0A4Z1KLB5_9HELO</name>
<reference evidence="1 2" key="1">
    <citation type="submission" date="2017-12" db="EMBL/GenBank/DDBJ databases">
        <title>Comparative genomics of Botrytis spp.</title>
        <authorList>
            <person name="Valero-Jimenez C.A."/>
            <person name="Tapia P."/>
            <person name="Veloso J."/>
            <person name="Silva-Moreno E."/>
            <person name="Staats M."/>
            <person name="Valdes J.H."/>
            <person name="Van Kan J.A.L."/>
        </authorList>
    </citation>
    <scope>NUCLEOTIDE SEQUENCE [LARGE SCALE GENOMIC DNA]</scope>
    <source>
        <strain evidence="1 2">MUCL3349</strain>
    </source>
</reference>
<dbReference type="EMBL" id="PQXO01000271">
    <property type="protein sequence ID" value="TGO86847.1"/>
    <property type="molecule type" value="Genomic_DNA"/>
</dbReference>
<proteinExistence type="predicted"/>